<proteinExistence type="predicted"/>
<dbReference type="Proteomes" id="UP000546642">
    <property type="component" value="Unassembled WGS sequence"/>
</dbReference>
<evidence type="ECO:0000256" key="1">
    <source>
        <dbReference type="SAM" id="Phobius"/>
    </source>
</evidence>
<sequence length="210" mass="21573">MTTPSEQHPKTWLGPLEAVARLATLGCGLLLAMLVLLGGATVTGLIPYALGVEAHVPASQIDGLRADPGALAPGVAFDGDVGLTLTGATSGQVALSMLPTVSALLFVLAGATILRQALRSAMVEGPFTIGVADRLRRLGQLAVIGGLVHALIVTVTDALLFTTVLPSGHDGIAWSFNFPAPTIVFGFGMLAVSEIVRHGVHLREEVEGTV</sequence>
<accession>A0A7W9YHP0</accession>
<dbReference type="RefSeq" id="WP_184075597.1">
    <property type="nucleotide sequence ID" value="NZ_JACHDS010000001.1"/>
</dbReference>
<gene>
    <name evidence="2" type="ORF">HNR23_002334</name>
</gene>
<keyword evidence="1" id="KW-0472">Membrane</keyword>
<feature type="transmembrane region" description="Helical" evidence="1">
    <location>
        <begin position="29"/>
        <end position="50"/>
    </location>
</feature>
<keyword evidence="3" id="KW-1185">Reference proteome</keyword>
<keyword evidence="1" id="KW-1133">Transmembrane helix</keyword>
<reference evidence="2 3" key="1">
    <citation type="submission" date="2020-08" db="EMBL/GenBank/DDBJ databases">
        <title>Sequencing the genomes of 1000 actinobacteria strains.</title>
        <authorList>
            <person name="Klenk H.-P."/>
        </authorList>
    </citation>
    <scope>NUCLEOTIDE SEQUENCE [LARGE SCALE GENOMIC DNA]</scope>
    <source>
        <strain evidence="2 3">DSM 46659</strain>
    </source>
</reference>
<comment type="caution">
    <text evidence="2">The sequence shown here is derived from an EMBL/GenBank/DDBJ whole genome shotgun (WGS) entry which is preliminary data.</text>
</comment>
<feature type="transmembrane region" description="Helical" evidence="1">
    <location>
        <begin position="93"/>
        <end position="114"/>
    </location>
</feature>
<evidence type="ECO:0000313" key="3">
    <source>
        <dbReference type="Proteomes" id="UP000546642"/>
    </source>
</evidence>
<organism evidence="2 3">
    <name type="scientific">Nocardiopsis mwathae</name>
    <dbReference type="NCBI Taxonomy" id="1472723"/>
    <lineage>
        <taxon>Bacteria</taxon>
        <taxon>Bacillati</taxon>
        <taxon>Actinomycetota</taxon>
        <taxon>Actinomycetes</taxon>
        <taxon>Streptosporangiales</taxon>
        <taxon>Nocardiopsidaceae</taxon>
        <taxon>Nocardiopsis</taxon>
    </lineage>
</organism>
<dbReference type="EMBL" id="JACHDS010000001">
    <property type="protein sequence ID" value="MBB6172274.1"/>
    <property type="molecule type" value="Genomic_DNA"/>
</dbReference>
<feature type="transmembrane region" description="Helical" evidence="1">
    <location>
        <begin position="141"/>
        <end position="165"/>
    </location>
</feature>
<protein>
    <recommendedName>
        <fullName evidence="4">DUF2975 domain-containing protein</fullName>
    </recommendedName>
</protein>
<name>A0A7W9YHP0_9ACTN</name>
<evidence type="ECO:0000313" key="2">
    <source>
        <dbReference type="EMBL" id="MBB6172274.1"/>
    </source>
</evidence>
<dbReference type="AlphaFoldDB" id="A0A7W9YHP0"/>
<keyword evidence="1" id="KW-0812">Transmembrane</keyword>
<evidence type="ECO:0008006" key="4">
    <source>
        <dbReference type="Google" id="ProtNLM"/>
    </source>
</evidence>
<feature type="transmembrane region" description="Helical" evidence="1">
    <location>
        <begin position="171"/>
        <end position="193"/>
    </location>
</feature>